<dbReference type="Proteomes" id="UP001307889">
    <property type="component" value="Chromosome 6"/>
</dbReference>
<feature type="signal peptide" evidence="1">
    <location>
        <begin position="1"/>
        <end position="25"/>
    </location>
</feature>
<evidence type="ECO:0000313" key="2">
    <source>
        <dbReference type="EMBL" id="BES96036.1"/>
    </source>
</evidence>
<protein>
    <submittedName>
        <fullName evidence="2">Uncharacterized protein</fullName>
    </submittedName>
</protein>
<gene>
    <name evidence="2" type="ORF">NTJ_08846</name>
</gene>
<keyword evidence="1" id="KW-0732">Signal</keyword>
<name>A0ABN7AV34_9HEMI</name>
<feature type="chain" id="PRO_5047278978" evidence="1">
    <location>
        <begin position="26"/>
        <end position="102"/>
    </location>
</feature>
<evidence type="ECO:0000313" key="3">
    <source>
        <dbReference type="Proteomes" id="UP001307889"/>
    </source>
</evidence>
<proteinExistence type="predicted"/>
<sequence>MAEMLAQTLLIEFLLFLIGTPYGTATELLNDEDATIGADNFIPSQFPSPPISPDGAEYVDYVIPIVRRNDFFLKAAKSVPRIGRRNDFFYAKLHKSMPRIGG</sequence>
<accession>A0ABN7AV34</accession>
<dbReference type="EMBL" id="AP028914">
    <property type="protein sequence ID" value="BES96036.1"/>
    <property type="molecule type" value="Genomic_DNA"/>
</dbReference>
<evidence type="ECO:0000256" key="1">
    <source>
        <dbReference type="SAM" id="SignalP"/>
    </source>
</evidence>
<reference evidence="2 3" key="1">
    <citation type="submission" date="2023-09" db="EMBL/GenBank/DDBJ databases">
        <title>Nesidiocoris tenuis whole genome shotgun sequence.</title>
        <authorList>
            <person name="Shibata T."/>
            <person name="Shimoda M."/>
            <person name="Kobayashi T."/>
            <person name="Uehara T."/>
        </authorList>
    </citation>
    <scope>NUCLEOTIDE SEQUENCE [LARGE SCALE GENOMIC DNA]</scope>
    <source>
        <strain evidence="2 3">Japan</strain>
    </source>
</reference>
<organism evidence="2 3">
    <name type="scientific">Nesidiocoris tenuis</name>
    <dbReference type="NCBI Taxonomy" id="355587"/>
    <lineage>
        <taxon>Eukaryota</taxon>
        <taxon>Metazoa</taxon>
        <taxon>Ecdysozoa</taxon>
        <taxon>Arthropoda</taxon>
        <taxon>Hexapoda</taxon>
        <taxon>Insecta</taxon>
        <taxon>Pterygota</taxon>
        <taxon>Neoptera</taxon>
        <taxon>Paraneoptera</taxon>
        <taxon>Hemiptera</taxon>
        <taxon>Heteroptera</taxon>
        <taxon>Panheteroptera</taxon>
        <taxon>Cimicomorpha</taxon>
        <taxon>Miridae</taxon>
        <taxon>Dicyphina</taxon>
        <taxon>Nesidiocoris</taxon>
    </lineage>
</organism>
<keyword evidence="3" id="KW-1185">Reference proteome</keyword>